<evidence type="ECO:0000313" key="3">
    <source>
        <dbReference type="EMBL" id="ASN81183.1"/>
    </source>
</evidence>
<sequence length="151" mass="15966">MTALPSSPRVAPRTDQSALRFNAITVVFVTLLAVILTLPALSLALGAAMLLGAVVPEFSPLRAAYRRLGPALGLHPDVVDEDPRAHHFAQGVGGSFLLASGLATLGGLTVLGAALGLIVIALAALNLTQRICVGCLMYFQFRRLRYVLLHR</sequence>
<dbReference type="KEGG" id="dfc:DFI_09330"/>
<feature type="transmembrane region" description="Helical" evidence="1">
    <location>
        <begin position="105"/>
        <end position="127"/>
    </location>
</feature>
<dbReference type="PIRSF" id="PIRSF030042">
    <property type="entry name" value="UCP030042"/>
    <property type="match status" value="1"/>
</dbReference>
<dbReference type="AlphaFoldDB" id="A0A221SX19"/>
<dbReference type="InterPro" id="IPR016942">
    <property type="entry name" value="UCP030042"/>
</dbReference>
<keyword evidence="1" id="KW-0472">Membrane</keyword>
<dbReference type="STRING" id="317577.GCA_000419625_02048"/>
<proteinExistence type="predicted"/>
<evidence type="ECO:0000259" key="2">
    <source>
        <dbReference type="Pfam" id="PF14340"/>
    </source>
</evidence>
<dbReference type="EMBL" id="CP021081">
    <property type="protein sequence ID" value="ASN81183.1"/>
    <property type="molecule type" value="Genomic_DNA"/>
</dbReference>
<name>A0A221SX19_9DEIO</name>
<dbReference type="Pfam" id="PF14340">
    <property type="entry name" value="DUF4395"/>
    <property type="match status" value="1"/>
</dbReference>
<dbReference type="RefSeq" id="WP_043778002.1">
    <property type="nucleotide sequence ID" value="NZ_CP021081.1"/>
</dbReference>
<feature type="transmembrane region" description="Helical" evidence="1">
    <location>
        <begin position="21"/>
        <end position="51"/>
    </location>
</feature>
<gene>
    <name evidence="3" type="ORF">DFI_09330</name>
</gene>
<organism evidence="3 4">
    <name type="scientific">Deinococcus ficus</name>
    <dbReference type="NCBI Taxonomy" id="317577"/>
    <lineage>
        <taxon>Bacteria</taxon>
        <taxon>Thermotogati</taxon>
        <taxon>Deinococcota</taxon>
        <taxon>Deinococci</taxon>
        <taxon>Deinococcales</taxon>
        <taxon>Deinococcaceae</taxon>
        <taxon>Deinococcus</taxon>
    </lineage>
</organism>
<keyword evidence="1" id="KW-1133">Transmembrane helix</keyword>
<feature type="domain" description="DUF4395" evidence="2">
    <location>
        <begin position="15"/>
        <end position="143"/>
    </location>
</feature>
<keyword evidence="1" id="KW-0812">Transmembrane</keyword>
<evidence type="ECO:0000256" key="1">
    <source>
        <dbReference type="SAM" id="Phobius"/>
    </source>
</evidence>
<keyword evidence="4" id="KW-1185">Reference proteome</keyword>
<evidence type="ECO:0000313" key="4">
    <source>
        <dbReference type="Proteomes" id="UP000259030"/>
    </source>
</evidence>
<dbReference type="InterPro" id="IPR025508">
    <property type="entry name" value="DUF4395"/>
</dbReference>
<reference evidence="3 4" key="1">
    <citation type="submission" date="2017-05" db="EMBL/GenBank/DDBJ databases">
        <title>The complete genome sequence of Deinococcus ficus isolated from the rhizosphere of the Ficus religiosa L. in Taiwan.</title>
        <authorList>
            <person name="Wu K.-M."/>
            <person name="Liao T.-L."/>
            <person name="Liu Y.-M."/>
            <person name="Young C.-C."/>
            <person name="Tsai S.-F."/>
        </authorList>
    </citation>
    <scope>NUCLEOTIDE SEQUENCE [LARGE SCALE GENOMIC DNA]</scope>
    <source>
        <strain evidence="3 4">CC-FR2-10</strain>
    </source>
</reference>
<accession>A0A221SX19</accession>
<dbReference type="Proteomes" id="UP000259030">
    <property type="component" value="Chromosome"/>
</dbReference>
<protein>
    <recommendedName>
        <fullName evidence="2">DUF4395 domain-containing protein</fullName>
    </recommendedName>
</protein>